<feature type="region of interest" description="Disordered" evidence="1">
    <location>
        <begin position="178"/>
        <end position="219"/>
    </location>
</feature>
<feature type="compositionally biased region" description="Basic and acidic residues" evidence="1">
    <location>
        <begin position="208"/>
        <end position="219"/>
    </location>
</feature>
<evidence type="ECO:0000313" key="2">
    <source>
        <dbReference type="EMBL" id="KAF7425731.1"/>
    </source>
</evidence>
<accession>A0A834P2P1</accession>
<proteinExistence type="predicted"/>
<comment type="caution">
    <text evidence="2">The sequence shown here is derived from an EMBL/GenBank/DDBJ whole genome shotgun (WGS) entry which is preliminary data.</text>
</comment>
<dbReference type="EMBL" id="JACSDY010000006">
    <property type="protein sequence ID" value="KAF7425731.1"/>
    <property type="molecule type" value="Genomic_DNA"/>
</dbReference>
<sequence>MVPTKVTSRDCVFPLEGTPWAKKGLVKRWRKDGNVKSPRFVSGASRNEEEETEGSLTTNFQRLSFSFIGHGLVFEAKSPCGTWPTRFPVFATTTTFVSWISSGASDYLIIFNCQSSCSVCTRGYPWERTKVLISKSITETSNEPESLLLCAVSQQIFLSSERHDELFQIDLNRKCPTNKESTRRHIPLTTPGETRNTWSAAVSGSRLNENDPRLSDSVVRSRVDSHLGWSPTRRK</sequence>
<dbReference type="Proteomes" id="UP000600918">
    <property type="component" value="Unassembled WGS sequence"/>
</dbReference>
<name>A0A834P2P1_VESPE</name>
<keyword evidence="3" id="KW-1185">Reference proteome</keyword>
<organism evidence="2 3">
    <name type="scientific">Vespula pensylvanica</name>
    <name type="common">Western yellow jacket</name>
    <name type="synonym">Wasp</name>
    <dbReference type="NCBI Taxonomy" id="30213"/>
    <lineage>
        <taxon>Eukaryota</taxon>
        <taxon>Metazoa</taxon>
        <taxon>Ecdysozoa</taxon>
        <taxon>Arthropoda</taxon>
        <taxon>Hexapoda</taxon>
        <taxon>Insecta</taxon>
        <taxon>Pterygota</taxon>
        <taxon>Neoptera</taxon>
        <taxon>Endopterygota</taxon>
        <taxon>Hymenoptera</taxon>
        <taxon>Apocrita</taxon>
        <taxon>Aculeata</taxon>
        <taxon>Vespoidea</taxon>
        <taxon>Vespidae</taxon>
        <taxon>Vespinae</taxon>
        <taxon>Vespula</taxon>
    </lineage>
</organism>
<dbReference type="AlphaFoldDB" id="A0A834P2P1"/>
<evidence type="ECO:0000313" key="3">
    <source>
        <dbReference type="Proteomes" id="UP000600918"/>
    </source>
</evidence>
<feature type="compositionally biased region" description="Polar residues" evidence="1">
    <location>
        <begin position="191"/>
        <end position="207"/>
    </location>
</feature>
<evidence type="ECO:0000256" key="1">
    <source>
        <dbReference type="SAM" id="MobiDB-lite"/>
    </source>
</evidence>
<reference evidence="2" key="1">
    <citation type="journal article" date="2020" name="G3 (Bethesda)">
        <title>High-Quality Assemblies for Three Invasive Social Wasps from the &lt;i&gt;Vespula&lt;/i&gt; Genus.</title>
        <authorList>
            <person name="Harrop T.W.R."/>
            <person name="Guhlin J."/>
            <person name="McLaughlin G.M."/>
            <person name="Permina E."/>
            <person name="Stockwell P."/>
            <person name="Gilligan J."/>
            <person name="Le Lec M.F."/>
            <person name="Gruber M.A.M."/>
            <person name="Quinn O."/>
            <person name="Lovegrove M."/>
            <person name="Duncan E.J."/>
            <person name="Remnant E.J."/>
            <person name="Van Eeckhoven J."/>
            <person name="Graham B."/>
            <person name="Knapp R.A."/>
            <person name="Langford K.W."/>
            <person name="Kronenberg Z."/>
            <person name="Press M.O."/>
            <person name="Eacker S.M."/>
            <person name="Wilson-Rankin E.E."/>
            <person name="Purcell J."/>
            <person name="Lester P.J."/>
            <person name="Dearden P.K."/>
        </authorList>
    </citation>
    <scope>NUCLEOTIDE SEQUENCE</scope>
    <source>
        <strain evidence="2">Volc-1</strain>
    </source>
</reference>
<gene>
    <name evidence="2" type="ORF">H0235_008169</name>
</gene>
<protein>
    <submittedName>
        <fullName evidence="2">Uncharacterized protein</fullName>
    </submittedName>
</protein>